<dbReference type="KEGG" id="vg:18499845"/>
<keyword evidence="3" id="KW-1185">Reference proteome</keyword>
<reference evidence="2 3" key="1">
    <citation type="submission" date="2012-11" db="EMBL/GenBank/DDBJ databases">
        <title>Comeplete Genome Sequence Of a Novel Gaint Bacteriophage VH7D that Infects Vibrio harveyi.</title>
        <authorList>
            <person name="Luo Z."/>
            <person name="Yu Y."/>
        </authorList>
    </citation>
    <scope>NUCLEOTIDE SEQUENCE [LARGE SCALE GENOMIC DNA]</scope>
</reference>
<protein>
    <submittedName>
        <fullName evidence="2">Uncharacterized protein</fullName>
    </submittedName>
</protein>
<dbReference type="RefSeq" id="YP_009006213.1">
    <property type="nucleotide sequence ID" value="NC_023568.1"/>
</dbReference>
<dbReference type="EMBL" id="KC131129">
    <property type="protein sequence ID" value="AGB06926.1"/>
    <property type="molecule type" value="Genomic_DNA"/>
</dbReference>
<name>V9LZF2_9CAUD</name>
<dbReference type="Proteomes" id="UP000018884">
    <property type="component" value="Segment"/>
</dbReference>
<keyword evidence="1" id="KW-0175">Coiled coil</keyword>
<evidence type="ECO:0000313" key="2">
    <source>
        <dbReference type="EMBL" id="AGB06926.1"/>
    </source>
</evidence>
<dbReference type="GeneID" id="18499845"/>
<feature type="coiled-coil region" evidence="1">
    <location>
        <begin position="1"/>
        <end position="28"/>
    </location>
</feature>
<sequence>MNSHRAEIIALKRRVSKLEDLVKTLMQRDVTPRNVSELDEDEEFISLHPVDDMFDMFRIKRELLQKMTQPSERYLKITFDNYPDVARHKVYQNHLMVDVGMSYAERKKLAKTRYMIADEMSIGDEFECPGCGEKVIKKSYQHRFCGVKKQGQSNCKDFINNWFNPKRLERTLKWLES</sequence>
<evidence type="ECO:0000313" key="3">
    <source>
        <dbReference type="Proteomes" id="UP000018884"/>
    </source>
</evidence>
<evidence type="ECO:0000256" key="1">
    <source>
        <dbReference type="SAM" id="Coils"/>
    </source>
</evidence>
<organism evidence="2 3">
    <name type="scientific">Vibrio phage VH7D</name>
    <dbReference type="NCBI Taxonomy" id="1262539"/>
    <lineage>
        <taxon>Viruses</taxon>
        <taxon>Duplodnaviria</taxon>
        <taxon>Heunggongvirae</taxon>
        <taxon>Uroviricota</taxon>
        <taxon>Caudoviricetes</taxon>
        <taxon>Pantevenvirales</taxon>
        <taxon>Straboviridae</taxon>
        <taxon>Schizotequatrovirus</taxon>
        <taxon>Schizotequatrovirus vh7d</taxon>
    </lineage>
</organism>
<accession>V9LZF2</accession>
<proteinExistence type="predicted"/>